<evidence type="ECO:0000313" key="3">
    <source>
        <dbReference type="EMBL" id="PTB44990.1"/>
    </source>
</evidence>
<dbReference type="Proteomes" id="UP000240493">
    <property type="component" value="Unassembled WGS sequence"/>
</dbReference>
<feature type="region of interest" description="Disordered" evidence="1">
    <location>
        <begin position="77"/>
        <end position="139"/>
    </location>
</feature>
<evidence type="ECO:0008006" key="5">
    <source>
        <dbReference type="Google" id="ProtNLM"/>
    </source>
</evidence>
<reference evidence="3 4" key="1">
    <citation type="submission" date="2016-07" db="EMBL/GenBank/DDBJ databases">
        <title>Multiple horizontal gene transfer events from other fungi enriched the ability of initially mycotrophic Trichoderma (Ascomycota) to feed on dead plant biomass.</title>
        <authorList>
            <consortium name="DOE Joint Genome Institute"/>
            <person name="Aerts A."/>
            <person name="Atanasova L."/>
            <person name="Chenthamara K."/>
            <person name="Zhang J."/>
            <person name="Grujic M."/>
            <person name="Henrissat B."/>
            <person name="Kuo A."/>
            <person name="Salamov A."/>
            <person name="Lipzen A."/>
            <person name="Labutti K."/>
            <person name="Barry K."/>
            <person name="Miao Y."/>
            <person name="Rahimi M.J."/>
            <person name="Shen Q."/>
            <person name="Grigoriev I.V."/>
            <person name="Kubicek C.P."/>
            <person name="Druzhinina I.S."/>
        </authorList>
    </citation>
    <scope>NUCLEOTIDE SEQUENCE [LARGE SCALE GENOMIC DNA]</scope>
    <source>
        <strain evidence="3 4">CBS 433.97</strain>
    </source>
</reference>
<protein>
    <recommendedName>
        <fullName evidence="5">Secreted protein</fullName>
    </recommendedName>
</protein>
<gene>
    <name evidence="3" type="ORF">M441DRAFT_303195</name>
</gene>
<accession>A0A2T3ZJL2</accession>
<proteinExistence type="predicted"/>
<dbReference type="AlphaFoldDB" id="A0A2T3ZJL2"/>
<name>A0A2T3ZJL2_TRIA4</name>
<organism evidence="3 4">
    <name type="scientific">Trichoderma asperellum (strain ATCC 204424 / CBS 433.97 / NBRC 101777)</name>
    <dbReference type="NCBI Taxonomy" id="1042311"/>
    <lineage>
        <taxon>Eukaryota</taxon>
        <taxon>Fungi</taxon>
        <taxon>Dikarya</taxon>
        <taxon>Ascomycota</taxon>
        <taxon>Pezizomycotina</taxon>
        <taxon>Sordariomycetes</taxon>
        <taxon>Hypocreomycetidae</taxon>
        <taxon>Hypocreales</taxon>
        <taxon>Hypocreaceae</taxon>
        <taxon>Trichoderma</taxon>
    </lineage>
</organism>
<feature type="compositionally biased region" description="Low complexity" evidence="1">
    <location>
        <begin position="78"/>
        <end position="97"/>
    </location>
</feature>
<feature type="chain" id="PRO_5015697544" description="Secreted protein" evidence="2">
    <location>
        <begin position="26"/>
        <end position="139"/>
    </location>
</feature>
<evidence type="ECO:0000256" key="2">
    <source>
        <dbReference type="SAM" id="SignalP"/>
    </source>
</evidence>
<keyword evidence="4" id="KW-1185">Reference proteome</keyword>
<keyword evidence="2" id="KW-0732">Signal</keyword>
<dbReference type="EMBL" id="KZ679257">
    <property type="protein sequence ID" value="PTB44990.1"/>
    <property type="molecule type" value="Genomic_DNA"/>
</dbReference>
<evidence type="ECO:0000256" key="1">
    <source>
        <dbReference type="SAM" id="MobiDB-lite"/>
    </source>
</evidence>
<sequence>MTSLIFSFFFFFFFFLLFARSRCSCSSDHSIAPSNYTPAAKKQSRCHGDVTFSVPAQAIGTSFSRCHGSPCAELLPIQSTASQSQSQSQSHTSLQRSYTSSGNQDKKDPSLLRIPPPRRPSFTAGDHQRRTNPPRGIMS</sequence>
<evidence type="ECO:0000313" key="4">
    <source>
        <dbReference type="Proteomes" id="UP000240493"/>
    </source>
</evidence>
<feature type="signal peptide" evidence="2">
    <location>
        <begin position="1"/>
        <end position="25"/>
    </location>
</feature>